<proteinExistence type="predicted"/>
<dbReference type="VEuPathDB" id="TrichDB:TRFO_36501"/>
<dbReference type="RefSeq" id="XP_068350447.1">
    <property type="nucleotide sequence ID" value="XM_068510866.1"/>
</dbReference>
<comment type="caution">
    <text evidence="1">The sequence shown here is derived from an EMBL/GenBank/DDBJ whole genome shotgun (WGS) entry which is preliminary data.</text>
</comment>
<evidence type="ECO:0000313" key="2">
    <source>
        <dbReference type="Proteomes" id="UP000179807"/>
    </source>
</evidence>
<gene>
    <name evidence="1" type="ORF">TRFO_36501</name>
</gene>
<evidence type="ECO:0000313" key="1">
    <source>
        <dbReference type="EMBL" id="OHS97310.1"/>
    </source>
</evidence>
<organism evidence="1 2">
    <name type="scientific">Tritrichomonas foetus</name>
    <dbReference type="NCBI Taxonomy" id="1144522"/>
    <lineage>
        <taxon>Eukaryota</taxon>
        <taxon>Metamonada</taxon>
        <taxon>Parabasalia</taxon>
        <taxon>Tritrichomonadida</taxon>
        <taxon>Tritrichomonadidae</taxon>
        <taxon>Tritrichomonas</taxon>
    </lineage>
</organism>
<dbReference type="GeneID" id="94845570"/>
<accession>A0A1J4JDN7</accession>
<evidence type="ECO:0008006" key="3">
    <source>
        <dbReference type="Google" id="ProtNLM"/>
    </source>
</evidence>
<keyword evidence="2" id="KW-1185">Reference proteome</keyword>
<reference evidence="1" key="1">
    <citation type="submission" date="2016-10" db="EMBL/GenBank/DDBJ databases">
        <authorList>
            <person name="Benchimol M."/>
            <person name="Almeida L.G."/>
            <person name="Vasconcelos A.T."/>
            <person name="Perreira-Neves A."/>
            <person name="Rosa I.A."/>
            <person name="Tasca T."/>
            <person name="Bogo M.R."/>
            <person name="de Souza W."/>
        </authorList>
    </citation>
    <scope>NUCLEOTIDE SEQUENCE [LARGE SCALE GENOMIC DNA]</scope>
    <source>
        <strain evidence="1">K</strain>
    </source>
</reference>
<dbReference type="AlphaFoldDB" id="A0A1J4JDN7"/>
<dbReference type="Proteomes" id="UP000179807">
    <property type="component" value="Unassembled WGS sequence"/>
</dbReference>
<protein>
    <recommendedName>
        <fullName evidence="3">CLASP N-terminal domain-containing protein</fullName>
    </recommendedName>
</protein>
<dbReference type="EMBL" id="MLAK01001124">
    <property type="protein sequence ID" value="OHS97310.1"/>
    <property type="molecule type" value="Genomic_DNA"/>
</dbReference>
<name>A0A1J4JDN7_9EUKA</name>
<sequence length="160" mass="18265">MTTYLAKATLQSFTDSILKEAESSSGTWSLATYSQIKEKVLSFDSCESQFFFDTILERLIDTNTETHVRYKLSQLCCIIHSMNVPSIEEYFKSSQQTILKISEIQSDNKKPLYIASNKLLKSIYEDPVKRRFSIQPTSISLMRKNVTAISSKTPEPFAPK</sequence>